<accession>A0ABT8LE39</accession>
<gene>
    <name evidence="5" type="ORF">QQ020_21125</name>
</gene>
<dbReference type="EC" id="2.1.1.-" evidence="5"/>
<feature type="domain" description="Methyltransferase type 11" evidence="4">
    <location>
        <begin position="50"/>
        <end position="137"/>
    </location>
</feature>
<dbReference type="GO" id="GO:0032259">
    <property type="term" value="P:methylation"/>
    <property type="evidence" value="ECO:0007669"/>
    <property type="project" value="UniProtKB-KW"/>
</dbReference>
<evidence type="ECO:0000256" key="1">
    <source>
        <dbReference type="ARBA" id="ARBA00008361"/>
    </source>
</evidence>
<dbReference type="Proteomes" id="UP001172083">
    <property type="component" value="Unassembled WGS sequence"/>
</dbReference>
<comment type="similarity">
    <text evidence="1">Belongs to the methyltransferase superfamily.</text>
</comment>
<dbReference type="PANTHER" id="PTHR44942:SF4">
    <property type="entry name" value="METHYLTRANSFERASE TYPE 11 DOMAIN-CONTAINING PROTEIN"/>
    <property type="match status" value="1"/>
</dbReference>
<dbReference type="PANTHER" id="PTHR44942">
    <property type="entry name" value="METHYLTRANSF_11 DOMAIN-CONTAINING PROTEIN"/>
    <property type="match status" value="1"/>
</dbReference>
<dbReference type="RefSeq" id="WP_346759935.1">
    <property type="nucleotide sequence ID" value="NZ_JAUJEB010000005.1"/>
</dbReference>
<protein>
    <submittedName>
        <fullName evidence="5">Class I SAM-dependent methyltransferase</fullName>
        <ecNumber evidence="5">2.1.1.-</ecNumber>
    </submittedName>
</protein>
<keyword evidence="6" id="KW-1185">Reference proteome</keyword>
<proteinExistence type="inferred from homology"/>
<evidence type="ECO:0000313" key="5">
    <source>
        <dbReference type="EMBL" id="MDN5214596.1"/>
    </source>
</evidence>
<evidence type="ECO:0000259" key="4">
    <source>
        <dbReference type="Pfam" id="PF08241"/>
    </source>
</evidence>
<dbReference type="InterPro" id="IPR013216">
    <property type="entry name" value="Methyltransf_11"/>
</dbReference>
<dbReference type="InterPro" id="IPR029063">
    <property type="entry name" value="SAM-dependent_MTases_sf"/>
</dbReference>
<dbReference type="EMBL" id="JAUJEB010000005">
    <property type="protein sequence ID" value="MDN5214596.1"/>
    <property type="molecule type" value="Genomic_DNA"/>
</dbReference>
<evidence type="ECO:0000256" key="2">
    <source>
        <dbReference type="ARBA" id="ARBA00022603"/>
    </source>
</evidence>
<keyword evidence="3 5" id="KW-0808">Transferase</keyword>
<dbReference type="Gene3D" id="3.40.50.150">
    <property type="entry name" value="Vaccinia Virus protein VP39"/>
    <property type="match status" value="1"/>
</dbReference>
<organism evidence="5 6">
    <name type="scientific">Agaribacillus aureus</name>
    <dbReference type="NCBI Taxonomy" id="3051825"/>
    <lineage>
        <taxon>Bacteria</taxon>
        <taxon>Pseudomonadati</taxon>
        <taxon>Bacteroidota</taxon>
        <taxon>Cytophagia</taxon>
        <taxon>Cytophagales</taxon>
        <taxon>Splendidivirgaceae</taxon>
        <taxon>Agaribacillus</taxon>
    </lineage>
</organism>
<evidence type="ECO:0000256" key="3">
    <source>
        <dbReference type="ARBA" id="ARBA00022679"/>
    </source>
</evidence>
<keyword evidence="2 5" id="KW-0489">Methyltransferase</keyword>
<comment type="caution">
    <text evidence="5">The sequence shown here is derived from an EMBL/GenBank/DDBJ whole genome shotgun (WGS) entry which is preliminary data.</text>
</comment>
<evidence type="ECO:0000313" key="6">
    <source>
        <dbReference type="Proteomes" id="UP001172083"/>
    </source>
</evidence>
<name>A0ABT8LE39_9BACT</name>
<reference evidence="5" key="1">
    <citation type="submission" date="2023-06" db="EMBL/GenBank/DDBJ databases">
        <title>Genomic of Agaribacillus aureum.</title>
        <authorList>
            <person name="Wang G."/>
        </authorList>
    </citation>
    <scope>NUCLEOTIDE SEQUENCE</scope>
    <source>
        <strain evidence="5">BMA12</strain>
    </source>
</reference>
<dbReference type="Pfam" id="PF08241">
    <property type="entry name" value="Methyltransf_11"/>
    <property type="match status" value="1"/>
</dbReference>
<sequence>MKFSEIENINDMKNLFSANSENYERFRPDYPDALYKYIFQYVRSFDQAWDCATGNGQAAKYLSTVFKQVEASDISDGQLDNAYQNFNIHYRQSPAESTPFKDNRFDLITVAQAFHWFNFEQFFREAKRVLKPGGVLAVWTYDLLKIEDRIDQAIGDFYHNVVGPYWESERKHVDRRYGDVKFPFRHVQTETFSIKKEWSLQQLIGYVQTWSSVAKYQKDHRENPVNALHDQLKQLWTHGVYEIIFPTTVFVAFEDQ</sequence>
<dbReference type="GO" id="GO:0008168">
    <property type="term" value="F:methyltransferase activity"/>
    <property type="evidence" value="ECO:0007669"/>
    <property type="project" value="UniProtKB-KW"/>
</dbReference>
<dbReference type="InterPro" id="IPR051052">
    <property type="entry name" value="Diverse_substrate_MTase"/>
</dbReference>
<dbReference type="CDD" id="cd02440">
    <property type="entry name" value="AdoMet_MTases"/>
    <property type="match status" value="1"/>
</dbReference>
<dbReference type="SUPFAM" id="SSF53335">
    <property type="entry name" value="S-adenosyl-L-methionine-dependent methyltransferases"/>
    <property type="match status" value="1"/>
</dbReference>